<evidence type="ECO:0000256" key="3">
    <source>
        <dbReference type="ARBA" id="ARBA00022989"/>
    </source>
</evidence>
<dbReference type="GO" id="GO:0016020">
    <property type="term" value="C:membrane"/>
    <property type="evidence" value="ECO:0007669"/>
    <property type="project" value="UniProtKB-SubCell"/>
</dbReference>
<organism evidence="6 7">
    <name type="scientific">Babjeviella inositovora NRRL Y-12698</name>
    <dbReference type="NCBI Taxonomy" id="984486"/>
    <lineage>
        <taxon>Eukaryota</taxon>
        <taxon>Fungi</taxon>
        <taxon>Dikarya</taxon>
        <taxon>Ascomycota</taxon>
        <taxon>Saccharomycotina</taxon>
        <taxon>Pichiomycetes</taxon>
        <taxon>Serinales incertae sedis</taxon>
        <taxon>Babjeviella</taxon>
    </lineage>
</organism>
<evidence type="ECO:0000256" key="5">
    <source>
        <dbReference type="RuleBase" id="RU363107"/>
    </source>
</evidence>
<dbReference type="OrthoDB" id="63113at2759"/>
<evidence type="ECO:0000256" key="4">
    <source>
        <dbReference type="ARBA" id="ARBA00023136"/>
    </source>
</evidence>
<dbReference type="GO" id="GO:0005794">
    <property type="term" value="C:Golgi apparatus"/>
    <property type="evidence" value="ECO:0007669"/>
    <property type="project" value="EnsemblFungi"/>
</dbReference>
<sequence>MSFGQLASIPFAQFSDRFNLERLQSEAGNLRTRFANLKPPQEFFDVRRVSKPANFGEIQQRVTYNVGYFGSNYLAVIGLLSVYSLITNTLLMFVLAFVILGTMGINKLGGEPLNTPFGSFNTSQLYTGLCCVALPLGFWASPISTLMWLIGTSAVTVLGHASLMEKPIELVFEEETV</sequence>
<dbReference type="PANTHER" id="PTHR19317">
    <property type="entry name" value="PRENYLATED RAB ACCEPTOR 1-RELATED"/>
    <property type="match status" value="1"/>
</dbReference>
<feature type="transmembrane region" description="Helical" evidence="5">
    <location>
        <begin position="73"/>
        <end position="105"/>
    </location>
</feature>
<protein>
    <recommendedName>
        <fullName evidence="5">PRA1 family protein</fullName>
    </recommendedName>
</protein>
<dbReference type="Proteomes" id="UP000094336">
    <property type="component" value="Unassembled WGS sequence"/>
</dbReference>
<evidence type="ECO:0000313" key="7">
    <source>
        <dbReference type="Proteomes" id="UP000094336"/>
    </source>
</evidence>
<evidence type="ECO:0000256" key="2">
    <source>
        <dbReference type="ARBA" id="ARBA00022692"/>
    </source>
</evidence>
<keyword evidence="3 5" id="KW-1133">Transmembrane helix</keyword>
<evidence type="ECO:0000256" key="1">
    <source>
        <dbReference type="ARBA" id="ARBA00004141"/>
    </source>
</evidence>
<dbReference type="GeneID" id="30144791"/>
<feature type="transmembrane region" description="Helical" evidence="5">
    <location>
        <begin position="125"/>
        <end position="150"/>
    </location>
</feature>
<evidence type="ECO:0000313" key="6">
    <source>
        <dbReference type="EMBL" id="ODQ82037.1"/>
    </source>
</evidence>
<dbReference type="PANTHER" id="PTHR19317:SF0">
    <property type="entry name" value="PRENYLATED RAB ACCEPTOR PROTEIN 1"/>
    <property type="match status" value="1"/>
</dbReference>
<dbReference type="GO" id="GO:0005783">
    <property type="term" value="C:endoplasmic reticulum"/>
    <property type="evidence" value="ECO:0007669"/>
    <property type="project" value="EnsemblFungi"/>
</dbReference>
<dbReference type="RefSeq" id="XP_018987365.1">
    <property type="nucleotide sequence ID" value="XM_019126937.1"/>
</dbReference>
<proteinExistence type="inferred from homology"/>
<comment type="similarity">
    <text evidence="5">Belongs to the PRA1 family.</text>
</comment>
<dbReference type="InterPro" id="IPR004895">
    <property type="entry name" value="Prenylated_rab_accept_PRA1"/>
</dbReference>
<keyword evidence="2 5" id="KW-0812">Transmembrane</keyword>
<accession>A0A1E3QY87</accession>
<keyword evidence="4 5" id="KW-0472">Membrane</keyword>
<dbReference type="AlphaFoldDB" id="A0A1E3QY87"/>
<dbReference type="GO" id="GO:0005777">
    <property type="term" value="C:peroxisome"/>
    <property type="evidence" value="ECO:0007669"/>
    <property type="project" value="EnsemblFungi"/>
</dbReference>
<dbReference type="STRING" id="984486.A0A1E3QY87"/>
<dbReference type="GO" id="GO:0030134">
    <property type="term" value="C:COPII-coated ER to Golgi transport vesicle"/>
    <property type="evidence" value="ECO:0007669"/>
    <property type="project" value="EnsemblFungi"/>
</dbReference>
<reference evidence="7" key="1">
    <citation type="submission" date="2016-05" db="EMBL/GenBank/DDBJ databases">
        <title>Comparative genomics of biotechnologically important yeasts.</title>
        <authorList>
            <consortium name="DOE Joint Genome Institute"/>
            <person name="Riley R."/>
            <person name="Haridas S."/>
            <person name="Wolfe K.H."/>
            <person name="Lopes M.R."/>
            <person name="Hittinger C.T."/>
            <person name="Goker M."/>
            <person name="Salamov A."/>
            <person name="Wisecaver J."/>
            <person name="Long T.M."/>
            <person name="Aerts A.L."/>
            <person name="Barry K."/>
            <person name="Choi C."/>
            <person name="Clum A."/>
            <person name="Coughlan A.Y."/>
            <person name="Deshpande S."/>
            <person name="Douglass A.P."/>
            <person name="Hanson S.J."/>
            <person name="Klenk H.-P."/>
            <person name="Labutti K."/>
            <person name="Lapidus A."/>
            <person name="Lindquist E."/>
            <person name="Lipzen A."/>
            <person name="Meier-Kolthoff J.P."/>
            <person name="Ohm R.A."/>
            <person name="Otillar R.P."/>
            <person name="Pangilinan J."/>
            <person name="Peng Y."/>
            <person name="Rokas A."/>
            <person name="Rosa C.A."/>
            <person name="Scheuner C."/>
            <person name="Sibirny A.A."/>
            <person name="Slot J.C."/>
            <person name="Stielow J.B."/>
            <person name="Sun H."/>
            <person name="Kurtzman C.P."/>
            <person name="Blackwell M."/>
            <person name="Grigoriev I.V."/>
            <person name="Jeffries T.W."/>
        </authorList>
    </citation>
    <scope>NUCLEOTIDE SEQUENCE [LARGE SCALE GENOMIC DNA]</scope>
    <source>
        <strain evidence="7">NRRL Y-12698</strain>
    </source>
</reference>
<dbReference type="Pfam" id="PF03208">
    <property type="entry name" value="PRA1"/>
    <property type="match status" value="1"/>
</dbReference>
<gene>
    <name evidence="6" type="ORF">BABINDRAFT_12088</name>
</gene>
<dbReference type="GO" id="GO:0006888">
    <property type="term" value="P:endoplasmic reticulum to Golgi vesicle-mediated transport"/>
    <property type="evidence" value="ECO:0007669"/>
    <property type="project" value="EnsemblFungi"/>
</dbReference>
<dbReference type="EMBL" id="KV454427">
    <property type="protein sequence ID" value="ODQ82037.1"/>
    <property type="molecule type" value="Genomic_DNA"/>
</dbReference>
<keyword evidence="7" id="KW-1185">Reference proteome</keyword>
<name>A0A1E3QY87_9ASCO</name>
<comment type="subcellular location">
    <subcellularLocation>
        <location evidence="1 5">Membrane</location>
        <topology evidence="1 5">Multi-pass membrane protein</topology>
    </subcellularLocation>
</comment>